<dbReference type="PATRIC" id="fig|66876.3.peg.1648"/>
<proteinExistence type="predicted"/>
<keyword evidence="2" id="KW-1185">Reference proteome</keyword>
<gene>
    <name evidence="1" type="ORF">ADL29_07530</name>
</gene>
<sequence length="68" mass="7463">MSEQMTRDRALEIVRDSYTTGQPQSTAVELTGYSRSWVAAEYRRLKARGVSPVAGQLELFDPAPSSSG</sequence>
<comment type="caution">
    <text evidence="1">The sequence shown here is derived from an EMBL/GenBank/DDBJ whole genome shotgun (WGS) entry which is preliminary data.</text>
</comment>
<dbReference type="EMBL" id="LGKG01000043">
    <property type="protein sequence ID" value="KPC65358.1"/>
    <property type="molecule type" value="Genomic_DNA"/>
</dbReference>
<dbReference type="Proteomes" id="UP000037982">
    <property type="component" value="Unassembled WGS sequence"/>
</dbReference>
<evidence type="ECO:0000313" key="2">
    <source>
        <dbReference type="Proteomes" id="UP000037982"/>
    </source>
</evidence>
<accession>A0A0N0XY92</accession>
<evidence type="ECO:0008006" key="3">
    <source>
        <dbReference type="Google" id="ProtNLM"/>
    </source>
</evidence>
<dbReference type="AlphaFoldDB" id="A0A0N0XY92"/>
<evidence type="ECO:0000313" key="1">
    <source>
        <dbReference type="EMBL" id="KPC65358.1"/>
    </source>
</evidence>
<reference evidence="2" key="1">
    <citation type="submission" date="2015-07" db="EMBL/GenBank/DDBJ databases">
        <authorList>
            <person name="Ju K.-S."/>
            <person name="Doroghazi J.R."/>
            <person name="Metcalf W.W."/>
        </authorList>
    </citation>
    <scope>NUCLEOTIDE SEQUENCE [LARGE SCALE GENOMIC DNA]</scope>
    <source>
        <strain evidence="2">NRRL ISP-5002</strain>
    </source>
</reference>
<protein>
    <recommendedName>
        <fullName evidence="3">Transposase</fullName>
    </recommendedName>
</protein>
<name>A0A0N0XY92_9ACTN</name>
<dbReference type="RefSeq" id="WP_030498527.1">
    <property type="nucleotide sequence ID" value="NZ_LGKG01000043.1"/>
</dbReference>
<organism evidence="1 2">
    <name type="scientific">Streptomyces chattanoogensis</name>
    <dbReference type="NCBI Taxonomy" id="66876"/>
    <lineage>
        <taxon>Bacteria</taxon>
        <taxon>Bacillati</taxon>
        <taxon>Actinomycetota</taxon>
        <taxon>Actinomycetes</taxon>
        <taxon>Kitasatosporales</taxon>
        <taxon>Streptomycetaceae</taxon>
        <taxon>Streptomyces</taxon>
    </lineage>
</organism>